<keyword evidence="2" id="KW-1185">Reference proteome</keyword>
<protein>
    <submittedName>
        <fullName evidence="1">Uncharacterized protein</fullName>
    </submittedName>
</protein>
<reference evidence="1" key="3">
    <citation type="submission" date="2020-12" db="UniProtKB">
        <authorList>
            <consortium name="EnsemblPlants"/>
        </authorList>
    </citation>
    <scope>IDENTIFICATION</scope>
</reference>
<dbReference type="Proteomes" id="UP000006727">
    <property type="component" value="Chromosome 24"/>
</dbReference>
<name>A0A7I4CLD6_PHYPA</name>
<reference evidence="1 2" key="1">
    <citation type="journal article" date="2008" name="Science">
        <title>The Physcomitrella genome reveals evolutionary insights into the conquest of land by plants.</title>
        <authorList>
            <person name="Rensing S."/>
            <person name="Lang D."/>
            <person name="Zimmer A."/>
            <person name="Terry A."/>
            <person name="Salamov A."/>
            <person name="Shapiro H."/>
            <person name="Nishiyama T."/>
            <person name="Perroud P.-F."/>
            <person name="Lindquist E."/>
            <person name="Kamisugi Y."/>
            <person name="Tanahashi T."/>
            <person name="Sakakibara K."/>
            <person name="Fujita T."/>
            <person name="Oishi K."/>
            <person name="Shin-I T."/>
            <person name="Kuroki Y."/>
            <person name="Toyoda A."/>
            <person name="Suzuki Y."/>
            <person name="Hashimoto A."/>
            <person name="Yamaguchi K."/>
            <person name="Sugano A."/>
            <person name="Kohara Y."/>
            <person name="Fujiyama A."/>
            <person name="Anterola A."/>
            <person name="Aoki S."/>
            <person name="Ashton N."/>
            <person name="Barbazuk W.B."/>
            <person name="Barker E."/>
            <person name="Bennetzen J."/>
            <person name="Bezanilla M."/>
            <person name="Blankenship R."/>
            <person name="Cho S.H."/>
            <person name="Dutcher S."/>
            <person name="Estelle M."/>
            <person name="Fawcett J.A."/>
            <person name="Gundlach H."/>
            <person name="Hanada K."/>
            <person name="Heyl A."/>
            <person name="Hicks K.A."/>
            <person name="Hugh J."/>
            <person name="Lohr M."/>
            <person name="Mayer K."/>
            <person name="Melkozernov A."/>
            <person name="Murata T."/>
            <person name="Nelson D."/>
            <person name="Pils B."/>
            <person name="Prigge M."/>
            <person name="Reiss B."/>
            <person name="Renner T."/>
            <person name="Rombauts S."/>
            <person name="Rushton P."/>
            <person name="Sanderfoot A."/>
            <person name="Schween G."/>
            <person name="Shiu S.-H."/>
            <person name="Stueber K."/>
            <person name="Theodoulou F.L."/>
            <person name="Tu H."/>
            <person name="Van de Peer Y."/>
            <person name="Verrier P.J."/>
            <person name="Waters E."/>
            <person name="Wood A."/>
            <person name="Yang L."/>
            <person name="Cove D."/>
            <person name="Cuming A."/>
            <person name="Hasebe M."/>
            <person name="Lucas S."/>
            <person name="Mishler D.B."/>
            <person name="Reski R."/>
            <person name="Grigoriev I."/>
            <person name="Quatrano R.S."/>
            <person name="Boore J.L."/>
        </authorList>
    </citation>
    <scope>NUCLEOTIDE SEQUENCE [LARGE SCALE GENOMIC DNA]</scope>
    <source>
        <strain evidence="1 2">cv. Gransden 2004</strain>
    </source>
</reference>
<reference evidence="1 2" key="2">
    <citation type="journal article" date="2018" name="Plant J.">
        <title>The Physcomitrella patens chromosome-scale assembly reveals moss genome structure and evolution.</title>
        <authorList>
            <person name="Lang D."/>
            <person name="Ullrich K.K."/>
            <person name="Murat F."/>
            <person name="Fuchs J."/>
            <person name="Jenkins J."/>
            <person name="Haas F.B."/>
            <person name="Piednoel M."/>
            <person name="Gundlach H."/>
            <person name="Van Bel M."/>
            <person name="Meyberg R."/>
            <person name="Vives C."/>
            <person name="Morata J."/>
            <person name="Symeonidi A."/>
            <person name="Hiss M."/>
            <person name="Muchero W."/>
            <person name="Kamisugi Y."/>
            <person name="Saleh O."/>
            <person name="Blanc G."/>
            <person name="Decker E.L."/>
            <person name="van Gessel N."/>
            <person name="Grimwood J."/>
            <person name="Hayes R.D."/>
            <person name="Graham S.W."/>
            <person name="Gunter L.E."/>
            <person name="McDaniel S.F."/>
            <person name="Hoernstein S.N.W."/>
            <person name="Larsson A."/>
            <person name="Li F.W."/>
            <person name="Perroud P.F."/>
            <person name="Phillips J."/>
            <person name="Ranjan P."/>
            <person name="Rokshar D.S."/>
            <person name="Rothfels C.J."/>
            <person name="Schneider L."/>
            <person name="Shu S."/>
            <person name="Stevenson D.W."/>
            <person name="Thummler F."/>
            <person name="Tillich M."/>
            <person name="Villarreal Aguilar J.C."/>
            <person name="Widiez T."/>
            <person name="Wong G.K."/>
            <person name="Wymore A."/>
            <person name="Zhang Y."/>
            <person name="Zimmer A.D."/>
            <person name="Quatrano R.S."/>
            <person name="Mayer K.F.X."/>
            <person name="Goodstein D."/>
            <person name="Casacuberta J.M."/>
            <person name="Vandepoele K."/>
            <person name="Reski R."/>
            <person name="Cuming A.C."/>
            <person name="Tuskan G.A."/>
            <person name="Maumus F."/>
            <person name="Salse J."/>
            <person name="Schmutz J."/>
            <person name="Rensing S.A."/>
        </authorList>
    </citation>
    <scope>NUCLEOTIDE SEQUENCE [LARGE SCALE GENOMIC DNA]</scope>
    <source>
        <strain evidence="1 2">cv. Gransden 2004</strain>
    </source>
</reference>
<dbReference type="EMBL" id="ABEU02000024">
    <property type="status" value="NOT_ANNOTATED_CDS"/>
    <property type="molecule type" value="Genomic_DNA"/>
</dbReference>
<sequence>MSLNRLLLQQISSLQVAAASSKVFGFKKLEASQLFGDFHVTWLHLSPIYSLHVVERDPKLRLLESPFVVPSDANVDVSALWPGPHLSF</sequence>
<dbReference type="PANTHER" id="PTHR47802:SF1">
    <property type="entry name" value="GLYOXALASE FAMILY PROTEIN, EXPRESSED"/>
    <property type="match status" value="1"/>
</dbReference>
<evidence type="ECO:0000313" key="1">
    <source>
        <dbReference type="EnsemblPlants" id="Pp3c24_12430V3.2"/>
    </source>
</evidence>
<dbReference type="Gramene" id="Pp3c24_12430V3.2">
    <property type="protein sequence ID" value="Pp3c24_12430V3.2"/>
    <property type="gene ID" value="Pp3c24_12430"/>
</dbReference>
<organism evidence="1 2">
    <name type="scientific">Physcomitrium patens</name>
    <name type="common">Spreading-leaved earth moss</name>
    <name type="synonym">Physcomitrella patens</name>
    <dbReference type="NCBI Taxonomy" id="3218"/>
    <lineage>
        <taxon>Eukaryota</taxon>
        <taxon>Viridiplantae</taxon>
        <taxon>Streptophyta</taxon>
        <taxon>Embryophyta</taxon>
        <taxon>Bryophyta</taxon>
        <taxon>Bryophytina</taxon>
        <taxon>Bryopsida</taxon>
        <taxon>Funariidae</taxon>
        <taxon>Funariales</taxon>
        <taxon>Funariaceae</taxon>
        <taxon>Physcomitrium</taxon>
    </lineage>
</organism>
<dbReference type="PANTHER" id="PTHR47802">
    <property type="entry name" value="GLYOXALASE FAMILY PROTEIN, EXPRESSED"/>
    <property type="match status" value="1"/>
</dbReference>
<dbReference type="AlphaFoldDB" id="A0A7I4CLD6"/>
<accession>A0A7I4CLD6</accession>
<proteinExistence type="predicted"/>
<evidence type="ECO:0000313" key="2">
    <source>
        <dbReference type="Proteomes" id="UP000006727"/>
    </source>
</evidence>
<dbReference type="EnsemblPlants" id="Pp3c24_12430V3.2">
    <property type="protein sequence ID" value="Pp3c24_12430V3.2"/>
    <property type="gene ID" value="Pp3c24_12430"/>
</dbReference>